<dbReference type="Proteomes" id="UP001141806">
    <property type="component" value="Unassembled WGS sequence"/>
</dbReference>
<keyword evidence="2" id="KW-1185">Reference proteome</keyword>
<evidence type="ECO:0000313" key="1">
    <source>
        <dbReference type="EMBL" id="KAJ4965822.1"/>
    </source>
</evidence>
<name>A0A9Q0K8H3_9MAGN</name>
<accession>A0A9Q0K8H3</accession>
<dbReference type="EMBL" id="JAMYWD010000007">
    <property type="protein sequence ID" value="KAJ4965822.1"/>
    <property type="molecule type" value="Genomic_DNA"/>
</dbReference>
<gene>
    <name evidence="1" type="ORF">NE237_017671</name>
</gene>
<proteinExistence type="predicted"/>
<dbReference type="AlphaFoldDB" id="A0A9Q0K8H3"/>
<protein>
    <submittedName>
        <fullName evidence="1">Uncharacterized protein</fullName>
    </submittedName>
</protein>
<comment type="caution">
    <text evidence="1">The sequence shown here is derived from an EMBL/GenBank/DDBJ whole genome shotgun (WGS) entry which is preliminary data.</text>
</comment>
<organism evidence="1 2">
    <name type="scientific">Protea cynaroides</name>
    <dbReference type="NCBI Taxonomy" id="273540"/>
    <lineage>
        <taxon>Eukaryota</taxon>
        <taxon>Viridiplantae</taxon>
        <taxon>Streptophyta</taxon>
        <taxon>Embryophyta</taxon>
        <taxon>Tracheophyta</taxon>
        <taxon>Spermatophyta</taxon>
        <taxon>Magnoliopsida</taxon>
        <taxon>Proteales</taxon>
        <taxon>Proteaceae</taxon>
        <taxon>Protea</taxon>
    </lineage>
</organism>
<evidence type="ECO:0000313" key="2">
    <source>
        <dbReference type="Proteomes" id="UP001141806"/>
    </source>
</evidence>
<reference evidence="1" key="1">
    <citation type="journal article" date="2023" name="Plant J.">
        <title>The genome of the king protea, Protea cynaroides.</title>
        <authorList>
            <person name="Chang J."/>
            <person name="Duong T.A."/>
            <person name="Schoeman C."/>
            <person name="Ma X."/>
            <person name="Roodt D."/>
            <person name="Barker N."/>
            <person name="Li Z."/>
            <person name="Van de Peer Y."/>
            <person name="Mizrachi E."/>
        </authorList>
    </citation>
    <scope>NUCLEOTIDE SEQUENCE</scope>
    <source>
        <tissue evidence="1">Young leaves</tissue>
    </source>
</reference>
<sequence>MLLSHLITLQLTNCLGRIAHNSYNISRVSTGGGGDITLAAPPKRARSGACSVGLWEWTHLLVKSLVQCWNEQAFNGNGVSSWCRSHPFAFRESPTNSSTNSNSFINVHRYHAFKERSSR</sequence>